<dbReference type="Gene3D" id="1.10.10.60">
    <property type="entry name" value="Homeodomain-like"/>
    <property type="match status" value="1"/>
</dbReference>
<evidence type="ECO:0000256" key="4">
    <source>
        <dbReference type="ARBA" id="ARBA00023155"/>
    </source>
</evidence>
<dbReference type="InterPro" id="IPR001356">
    <property type="entry name" value="HD"/>
</dbReference>
<sequence>MIQREFDNENSLSQLQLINMMEGGEYCPSEPSTYPKPLPSPRKKKKKKKRRRFSDEQIRSLESMFKSETKLEPRKKLLLARELGLQPRQVAIWFQNKRARCKSKQIEQDYTLLKANYDNLTTQFESLKNEKQSLLIQFQKLSDLLEKPQDSEGGPEFLNKCEEQADGSLESPEKWGNFASGGRFDQSCGSSNWWDFWT</sequence>
<dbReference type="InterPro" id="IPR003106">
    <property type="entry name" value="Leu_zip_homeo"/>
</dbReference>
<dbReference type="Pfam" id="PF02183">
    <property type="entry name" value="HALZ"/>
    <property type="match status" value="1"/>
</dbReference>
<proteinExistence type="inferred from homology"/>
<comment type="subcellular location">
    <subcellularLocation>
        <location evidence="1 9 10">Nucleus</location>
    </subcellularLocation>
</comment>
<dbReference type="PRINTS" id="PR00031">
    <property type="entry name" value="HTHREPRESSR"/>
</dbReference>
<evidence type="ECO:0000259" key="14">
    <source>
        <dbReference type="PROSITE" id="PS50071"/>
    </source>
</evidence>
<keyword evidence="2 11" id="KW-0805">Transcription regulation</keyword>
<evidence type="ECO:0000256" key="7">
    <source>
        <dbReference type="ARBA" id="ARBA00025748"/>
    </source>
</evidence>
<evidence type="ECO:0000256" key="9">
    <source>
        <dbReference type="PROSITE-ProRule" id="PRU00108"/>
    </source>
</evidence>
<evidence type="ECO:0000256" key="11">
    <source>
        <dbReference type="RuleBase" id="RU369038"/>
    </source>
</evidence>
<keyword evidence="5 11" id="KW-0804">Transcription</keyword>
<dbReference type="InterPro" id="IPR009057">
    <property type="entry name" value="Homeodomain-like_sf"/>
</dbReference>
<dbReference type="GO" id="GO:0000976">
    <property type="term" value="F:transcription cis-regulatory region binding"/>
    <property type="evidence" value="ECO:0007669"/>
    <property type="project" value="UniProtKB-ARBA"/>
</dbReference>
<dbReference type="GO" id="GO:0009737">
    <property type="term" value="P:response to abscisic acid"/>
    <property type="evidence" value="ECO:0007669"/>
    <property type="project" value="UniProtKB-ARBA"/>
</dbReference>
<feature type="coiled-coil region" evidence="12">
    <location>
        <begin position="103"/>
        <end position="144"/>
    </location>
</feature>
<dbReference type="PROSITE" id="PS50071">
    <property type="entry name" value="HOMEOBOX_2"/>
    <property type="match status" value="1"/>
</dbReference>
<protein>
    <recommendedName>
        <fullName evidence="11">Homeobox-leucine zipper protein</fullName>
    </recommendedName>
    <alternativeName>
        <fullName evidence="11">HD-ZIP protein</fullName>
    </alternativeName>
    <alternativeName>
        <fullName evidence="11">Homeodomain transcription factor</fullName>
    </alternativeName>
</protein>
<dbReference type="Pfam" id="PF00046">
    <property type="entry name" value="Homeodomain"/>
    <property type="match status" value="1"/>
</dbReference>
<comment type="function">
    <text evidence="11">Transcription factor.</text>
</comment>
<dbReference type="PANTHER" id="PTHR24326:SF122">
    <property type="entry name" value="HOMEOBOX-LEUCINE ZIPPER PROTEIN HOX6"/>
    <property type="match status" value="1"/>
</dbReference>
<keyword evidence="3 9" id="KW-0238">DNA-binding</keyword>
<gene>
    <name evidence="15" type="ORF">Din_001538</name>
</gene>
<dbReference type="CDD" id="cd00086">
    <property type="entry name" value="homeodomain"/>
    <property type="match status" value="1"/>
</dbReference>
<dbReference type="GO" id="GO:0009414">
    <property type="term" value="P:response to water deprivation"/>
    <property type="evidence" value="ECO:0007669"/>
    <property type="project" value="UniProtKB-ARBA"/>
</dbReference>
<feature type="region of interest" description="Disordered" evidence="13">
    <location>
        <begin position="23"/>
        <end position="55"/>
    </location>
</feature>
<dbReference type="InterPro" id="IPR000047">
    <property type="entry name" value="HTH_motif"/>
</dbReference>
<comment type="function">
    <text evidence="8">Probable transcription activator that may act as growth regulators in response to water deficit.</text>
</comment>
<dbReference type="PANTHER" id="PTHR24326">
    <property type="entry name" value="HOMEOBOX-LEUCINE ZIPPER PROTEIN"/>
    <property type="match status" value="1"/>
</dbReference>
<dbReference type="GO" id="GO:0045893">
    <property type="term" value="P:positive regulation of DNA-templated transcription"/>
    <property type="evidence" value="ECO:0007669"/>
    <property type="project" value="TreeGrafter"/>
</dbReference>
<evidence type="ECO:0000256" key="8">
    <source>
        <dbReference type="ARBA" id="ARBA00058361"/>
    </source>
</evidence>
<keyword evidence="12" id="KW-0175">Coiled coil</keyword>
<dbReference type="InterPro" id="IPR017970">
    <property type="entry name" value="Homeobox_CS"/>
</dbReference>
<dbReference type="EMBL" id="GHES01001538">
    <property type="protein sequence ID" value="MPA32097.1"/>
    <property type="molecule type" value="Transcribed_RNA"/>
</dbReference>
<dbReference type="FunFam" id="1.10.10.60:FF:000293">
    <property type="entry name" value="Homeobox-leucine zipper protein ATHB-7"/>
    <property type="match status" value="1"/>
</dbReference>
<dbReference type="InterPro" id="IPR045224">
    <property type="entry name" value="HDZip_class_I_plant"/>
</dbReference>
<dbReference type="AlphaFoldDB" id="A0A5B6YJR7"/>
<evidence type="ECO:0000256" key="3">
    <source>
        <dbReference type="ARBA" id="ARBA00023125"/>
    </source>
</evidence>
<evidence type="ECO:0000256" key="1">
    <source>
        <dbReference type="ARBA" id="ARBA00004123"/>
    </source>
</evidence>
<keyword evidence="4 9" id="KW-0371">Homeobox</keyword>
<evidence type="ECO:0000313" key="15">
    <source>
        <dbReference type="EMBL" id="MPA32097.1"/>
    </source>
</evidence>
<feature type="domain" description="Homeobox" evidence="14">
    <location>
        <begin position="44"/>
        <end position="104"/>
    </location>
</feature>
<evidence type="ECO:0000256" key="12">
    <source>
        <dbReference type="SAM" id="Coils"/>
    </source>
</evidence>
<comment type="similarity">
    <text evidence="7 11">Belongs to the HD-ZIP homeobox family. Class I subfamily.</text>
</comment>
<keyword evidence="6 9" id="KW-0539">Nucleus</keyword>
<dbReference type="PROSITE" id="PS00027">
    <property type="entry name" value="HOMEOBOX_1"/>
    <property type="match status" value="1"/>
</dbReference>
<name>A0A5B6YJR7_DAVIN</name>
<feature type="DNA-binding region" description="Homeobox" evidence="9">
    <location>
        <begin position="46"/>
        <end position="105"/>
    </location>
</feature>
<evidence type="ECO:0000256" key="2">
    <source>
        <dbReference type="ARBA" id="ARBA00023015"/>
    </source>
</evidence>
<feature type="compositionally biased region" description="Basic residues" evidence="13">
    <location>
        <begin position="41"/>
        <end position="52"/>
    </location>
</feature>
<dbReference type="SUPFAM" id="SSF46689">
    <property type="entry name" value="Homeodomain-like"/>
    <property type="match status" value="1"/>
</dbReference>
<organism evidence="15">
    <name type="scientific">Davidia involucrata</name>
    <name type="common">Dove tree</name>
    <dbReference type="NCBI Taxonomy" id="16924"/>
    <lineage>
        <taxon>Eukaryota</taxon>
        <taxon>Viridiplantae</taxon>
        <taxon>Streptophyta</taxon>
        <taxon>Embryophyta</taxon>
        <taxon>Tracheophyta</taxon>
        <taxon>Spermatophyta</taxon>
        <taxon>Magnoliopsida</taxon>
        <taxon>eudicotyledons</taxon>
        <taxon>Gunneridae</taxon>
        <taxon>Pentapetalae</taxon>
        <taxon>asterids</taxon>
        <taxon>Cornales</taxon>
        <taxon>Nyssaceae</taxon>
        <taxon>Davidia</taxon>
    </lineage>
</organism>
<evidence type="ECO:0000256" key="5">
    <source>
        <dbReference type="ARBA" id="ARBA00023163"/>
    </source>
</evidence>
<accession>A0A5B6YJR7</accession>
<dbReference type="GO" id="GO:0005634">
    <property type="term" value="C:nucleus"/>
    <property type="evidence" value="ECO:0007669"/>
    <property type="project" value="UniProtKB-SubCell"/>
</dbReference>
<evidence type="ECO:0000256" key="10">
    <source>
        <dbReference type="RuleBase" id="RU000682"/>
    </source>
</evidence>
<reference evidence="15" key="1">
    <citation type="submission" date="2019-08" db="EMBL/GenBank/DDBJ databases">
        <title>Reference gene set and small RNA set construction with multiple tissues from Davidia involucrata Baill.</title>
        <authorList>
            <person name="Yang H."/>
            <person name="Zhou C."/>
            <person name="Li G."/>
            <person name="Wang J."/>
            <person name="Gao P."/>
            <person name="Wang M."/>
            <person name="Wang R."/>
            <person name="Zhao Y."/>
        </authorList>
    </citation>
    <scope>NUCLEOTIDE SEQUENCE</scope>
    <source>
        <tissue evidence="15">Mixed with DoveR01_LX</tissue>
    </source>
</reference>
<dbReference type="GO" id="GO:0000981">
    <property type="term" value="F:DNA-binding transcription factor activity, RNA polymerase II-specific"/>
    <property type="evidence" value="ECO:0007669"/>
    <property type="project" value="UniProtKB-UniRule"/>
</dbReference>
<dbReference type="SMART" id="SM00389">
    <property type="entry name" value="HOX"/>
    <property type="match status" value="1"/>
</dbReference>
<evidence type="ECO:0000256" key="13">
    <source>
        <dbReference type="SAM" id="MobiDB-lite"/>
    </source>
</evidence>
<evidence type="ECO:0000256" key="6">
    <source>
        <dbReference type="ARBA" id="ARBA00023242"/>
    </source>
</evidence>